<proteinExistence type="predicted"/>
<reference evidence="2 3" key="1">
    <citation type="submission" date="2019-05" db="EMBL/GenBank/DDBJ databases">
        <title>Another draft genome of Portunus trituberculatus and its Hox gene families provides insights of decapod evolution.</title>
        <authorList>
            <person name="Jeong J.-H."/>
            <person name="Song I."/>
            <person name="Kim S."/>
            <person name="Choi T."/>
            <person name="Kim D."/>
            <person name="Ryu S."/>
            <person name="Kim W."/>
        </authorList>
    </citation>
    <scope>NUCLEOTIDE SEQUENCE [LARGE SCALE GENOMIC DNA]</scope>
    <source>
        <tissue evidence="2">Muscle</tissue>
    </source>
</reference>
<dbReference type="Proteomes" id="UP000324222">
    <property type="component" value="Unassembled WGS sequence"/>
</dbReference>
<dbReference type="EMBL" id="VSRR010012191">
    <property type="protein sequence ID" value="MPC54209.1"/>
    <property type="molecule type" value="Genomic_DNA"/>
</dbReference>
<feature type="region of interest" description="Disordered" evidence="1">
    <location>
        <begin position="1"/>
        <end position="28"/>
    </location>
</feature>
<evidence type="ECO:0000256" key="1">
    <source>
        <dbReference type="SAM" id="MobiDB-lite"/>
    </source>
</evidence>
<evidence type="ECO:0000313" key="2">
    <source>
        <dbReference type="EMBL" id="MPC54209.1"/>
    </source>
</evidence>
<keyword evidence="3" id="KW-1185">Reference proteome</keyword>
<protein>
    <submittedName>
        <fullName evidence="2">Uncharacterized protein</fullName>
    </submittedName>
</protein>
<comment type="caution">
    <text evidence="2">The sequence shown here is derived from an EMBL/GenBank/DDBJ whole genome shotgun (WGS) entry which is preliminary data.</text>
</comment>
<sequence length="59" mass="6786">MATGDEWRASAQEQEDEEEEEEEEAALVRFSSSSSLYINLSHLPEPLHSKEVIRRRVSP</sequence>
<evidence type="ECO:0000313" key="3">
    <source>
        <dbReference type="Proteomes" id="UP000324222"/>
    </source>
</evidence>
<organism evidence="2 3">
    <name type="scientific">Portunus trituberculatus</name>
    <name type="common">Swimming crab</name>
    <name type="synonym">Neptunus trituberculatus</name>
    <dbReference type="NCBI Taxonomy" id="210409"/>
    <lineage>
        <taxon>Eukaryota</taxon>
        <taxon>Metazoa</taxon>
        <taxon>Ecdysozoa</taxon>
        <taxon>Arthropoda</taxon>
        <taxon>Crustacea</taxon>
        <taxon>Multicrustacea</taxon>
        <taxon>Malacostraca</taxon>
        <taxon>Eumalacostraca</taxon>
        <taxon>Eucarida</taxon>
        <taxon>Decapoda</taxon>
        <taxon>Pleocyemata</taxon>
        <taxon>Brachyura</taxon>
        <taxon>Eubrachyura</taxon>
        <taxon>Portunoidea</taxon>
        <taxon>Portunidae</taxon>
        <taxon>Portuninae</taxon>
        <taxon>Portunus</taxon>
    </lineage>
</organism>
<dbReference type="AlphaFoldDB" id="A0A5B7G9B9"/>
<gene>
    <name evidence="2" type="ORF">E2C01_048117</name>
</gene>
<feature type="compositionally biased region" description="Acidic residues" evidence="1">
    <location>
        <begin position="13"/>
        <end position="25"/>
    </location>
</feature>
<accession>A0A5B7G9B9</accession>
<name>A0A5B7G9B9_PORTR</name>